<dbReference type="Pfam" id="PF00211">
    <property type="entry name" value="Guanylate_cyc"/>
    <property type="match status" value="1"/>
</dbReference>
<dbReference type="SUPFAM" id="SSF47769">
    <property type="entry name" value="SAM/Pointed domain"/>
    <property type="match status" value="1"/>
</dbReference>
<evidence type="ECO:0000313" key="6">
    <source>
        <dbReference type="Proteomes" id="UP000190675"/>
    </source>
</evidence>
<feature type="domain" description="SAM" evidence="3">
    <location>
        <begin position="1"/>
        <end position="61"/>
    </location>
</feature>
<evidence type="ECO:0000259" key="3">
    <source>
        <dbReference type="PROSITE" id="PS50105"/>
    </source>
</evidence>
<dbReference type="InterPro" id="IPR041664">
    <property type="entry name" value="AAA_16"/>
</dbReference>
<sequence>MIGIAEWLASIGLGEYAQRFRDNAIDISVLRDLTEQDLKDLGVLLGHRRKMLRAIAELKGHVLQTPPGTQPPPRDSAERRQLTVMFCDLVGSSALSVRLDPEDLRAIIGAYYACIAEVIARNEGVIARYMGDGVLAYFGYPQAHEDDAEQAARAGLALVDAVANLQTDIGTKLQVRVGIATGMVVVGDLTGEGAAREQAVIGETPNLAARLQALAEPGTVLISENTHRLADGHFDFRNLGPVALKGWAEPIPAWRVLGASGVESRFEAQHKTRLTPLIGRDEELELLLRRWQHSKRGEGCVVVLTGQPGIGKSHIALALQERLQAEPHITLRHFCSAHHTNSALHPFIGQLERAARFERSDSPAEKFAKLEALLVRSGADADRVVAPLATLLSLPPNDRYRLPELSPQKLKEMMLAALSAQLDGLAARQPVFIIFEDVHWADPTSLELLTGTLEQVQRLPVLLLITARPEFTPPWPGHAHVTTVSLTRLNRRNGAALIERVTAGKTLPEEVMDQILARTDGVPLFVEELTKAVLETRLLQERDGHYVLSRPLPSMAIPTTLNASLMARLDRLAPVREVAQIGAVVGREFSYELLSTVAGLPKERLEEALAQLVRSELVFCRGQVPQAVYTFKHALVRDAAYSGLLKSRCAGLHATIADAFEQRFPEIVEAQPETLAHHLTEAGLFEKAAGYWLQGSKKAATRSANLEAIAHAQQGIEALRHLPDGAGKDRLELDFHLALGPCLIATQGPASNKAMATFARARELCERLGDPPEHLRVLFWLTTASVIRGELPLAQEMIAALLQLIEARGDRPALLNAMRGQAMIRLFMGHASAARELLERAVEAFNVSSEEERMAARAAGQDAGVADLALMSWSLWLLGHADTAIARLVAAIQRADAIDHPHSQAYACYYASVLHALRGEFSNAHGFAERCLTLSEEHGFRQWRGLAHAIRGICVTWLNPSPSALEEVRGAFDEYGGAGYQLGITALYVLLCPALLFSHNCEAALEMIEQGLATTSRNSERIFEAELYRLKARALLLRGAPDAEPEAQSLLDRALTTARSQHAKALELRAARDLAALWINQGRREAALDLLAPIHAWFTEGFDTQDLKQARALLDQLR</sequence>
<dbReference type="Proteomes" id="UP000190675">
    <property type="component" value="Chromosome I"/>
</dbReference>
<dbReference type="SUPFAM" id="SSF48452">
    <property type="entry name" value="TPR-like"/>
    <property type="match status" value="1"/>
</dbReference>
<name>A0A1M5MER4_9BRAD</name>
<dbReference type="PANTHER" id="PTHR16305">
    <property type="entry name" value="TESTICULAR SOLUBLE ADENYLYL CYCLASE"/>
    <property type="match status" value="1"/>
</dbReference>
<dbReference type="GO" id="GO:0035556">
    <property type="term" value="P:intracellular signal transduction"/>
    <property type="evidence" value="ECO:0007669"/>
    <property type="project" value="InterPro"/>
</dbReference>
<dbReference type="GO" id="GO:0005737">
    <property type="term" value="C:cytoplasm"/>
    <property type="evidence" value="ECO:0007669"/>
    <property type="project" value="TreeGrafter"/>
</dbReference>
<dbReference type="AlphaFoldDB" id="A0A1M5MER4"/>
<dbReference type="PANTHER" id="PTHR16305:SF28">
    <property type="entry name" value="GUANYLATE CYCLASE DOMAIN-CONTAINING PROTEIN"/>
    <property type="match status" value="1"/>
</dbReference>
<dbReference type="Pfam" id="PF00536">
    <property type="entry name" value="SAM_1"/>
    <property type="match status" value="1"/>
</dbReference>
<dbReference type="EMBL" id="LT670818">
    <property type="protein sequence ID" value="SHG75379.1"/>
    <property type="molecule type" value="Genomic_DNA"/>
</dbReference>
<dbReference type="InterPro" id="IPR027417">
    <property type="entry name" value="P-loop_NTPase"/>
</dbReference>
<accession>A0A1M5MER4</accession>
<dbReference type="OrthoDB" id="9785312at2"/>
<dbReference type="GO" id="GO:0005524">
    <property type="term" value="F:ATP binding"/>
    <property type="evidence" value="ECO:0007669"/>
    <property type="project" value="UniProtKB-KW"/>
</dbReference>
<dbReference type="InterPro" id="IPR013761">
    <property type="entry name" value="SAM/pointed_sf"/>
</dbReference>
<dbReference type="Gene3D" id="1.25.40.10">
    <property type="entry name" value="Tetratricopeptide repeat domain"/>
    <property type="match status" value="1"/>
</dbReference>
<dbReference type="PROSITE" id="PS50125">
    <property type="entry name" value="GUANYLATE_CYCLASE_2"/>
    <property type="match status" value="1"/>
</dbReference>
<evidence type="ECO:0000256" key="1">
    <source>
        <dbReference type="ARBA" id="ARBA00022741"/>
    </source>
</evidence>
<dbReference type="RefSeq" id="WP_079567416.1">
    <property type="nucleotide sequence ID" value="NZ_LT670818.1"/>
</dbReference>
<dbReference type="Gene3D" id="1.10.150.50">
    <property type="entry name" value="Transcription Factor, Ets-1"/>
    <property type="match status" value="1"/>
</dbReference>
<dbReference type="InterPro" id="IPR029787">
    <property type="entry name" value="Nucleotide_cyclase"/>
</dbReference>
<dbReference type="SUPFAM" id="SSF55073">
    <property type="entry name" value="Nucleotide cyclase"/>
    <property type="match status" value="1"/>
</dbReference>
<dbReference type="SMART" id="SM00044">
    <property type="entry name" value="CYCc"/>
    <property type="match status" value="1"/>
</dbReference>
<dbReference type="PROSITE" id="PS50105">
    <property type="entry name" value="SAM_DOMAIN"/>
    <property type="match status" value="1"/>
</dbReference>
<dbReference type="CDD" id="cd09487">
    <property type="entry name" value="SAM_superfamily"/>
    <property type="match status" value="1"/>
</dbReference>
<dbReference type="CDD" id="cd07302">
    <property type="entry name" value="CHD"/>
    <property type="match status" value="1"/>
</dbReference>
<evidence type="ECO:0000256" key="2">
    <source>
        <dbReference type="ARBA" id="ARBA00022840"/>
    </source>
</evidence>
<feature type="domain" description="Guanylate cyclase" evidence="4">
    <location>
        <begin position="83"/>
        <end position="212"/>
    </location>
</feature>
<evidence type="ECO:0000313" key="5">
    <source>
        <dbReference type="EMBL" id="SHG75379.1"/>
    </source>
</evidence>
<dbReference type="InterPro" id="IPR001054">
    <property type="entry name" value="A/G_cyclase"/>
</dbReference>
<dbReference type="GO" id="GO:0004016">
    <property type="term" value="F:adenylate cyclase activity"/>
    <property type="evidence" value="ECO:0007669"/>
    <property type="project" value="UniProtKB-ARBA"/>
</dbReference>
<gene>
    <name evidence="5" type="ORF">SAMN05444169_3971</name>
</gene>
<dbReference type="InterPro" id="IPR011990">
    <property type="entry name" value="TPR-like_helical_dom_sf"/>
</dbReference>
<reference evidence="5 6" key="1">
    <citation type="submission" date="2016-11" db="EMBL/GenBank/DDBJ databases">
        <authorList>
            <person name="Jaros S."/>
            <person name="Januszkiewicz K."/>
            <person name="Wedrychowicz H."/>
        </authorList>
    </citation>
    <scope>NUCLEOTIDE SEQUENCE [LARGE SCALE GENOMIC DNA]</scope>
    <source>
        <strain evidence="5 6">GAS242</strain>
    </source>
</reference>
<protein>
    <submittedName>
        <fullName evidence="5">Predicted ATPase</fullName>
    </submittedName>
</protein>
<dbReference type="Gene3D" id="3.40.50.300">
    <property type="entry name" value="P-loop containing nucleotide triphosphate hydrolases"/>
    <property type="match status" value="1"/>
</dbReference>
<keyword evidence="1" id="KW-0547">Nucleotide-binding</keyword>
<dbReference type="GO" id="GO:0009190">
    <property type="term" value="P:cyclic nucleotide biosynthetic process"/>
    <property type="evidence" value="ECO:0007669"/>
    <property type="project" value="InterPro"/>
</dbReference>
<dbReference type="SUPFAM" id="SSF52540">
    <property type="entry name" value="P-loop containing nucleoside triphosphate hydrolases"/>
    <property type="match status" value="1"/>
</dbReference>
<dbReference type="InterPro" id="IPR001660">
    <property type="entry name" value="SAM"/>
</dbReference>
<keyword evidence="2" id="KW-0067">ATP-binding</keyword>
<dbReference type="Gene3D" id="3.30.70.1230">
    <property type="entry name" value="Nucleotide cyclase"/>
    <property type="match status" value="1"/>
</dbReference>
<organism evidence="5 6">
    <name type="scientific">Bradyrhizobium erythrophlei</name>
    <dbReference type="NCBI Taxonomy" id="1437360"/>
    <lineage>
        <taxon>Bacteria</taxon>
        <taxon>Pseudomonadati</taxon>
        <taxon>Pseudomonadota</taxon>
        <taxon>Alphaproteobacteria</taxon>
        <taxon>Hyphomicrobiales</taxon>
        <taxon>Nitrobacteraceae</taxon>
        <taxon>Bradyrhizobium</taxon>
    </lineage>
</organism>
<dbReference type="Pfam" id="PF13191">
    <property type="entry name" value="AAA_16"/>
    <property type="match status" value="1"/>
</dbReference>
<dbReference type="SMART" id="SM00454">
    <property type="entry name" value="SAM"/>
    <property type="match status" value="1"/>
</dbReference>
<evidence type="ECO:0000259" key="4">
    <source>
        <dbReference type="PROSITE" id="PS50125"/>
    </source>
</evidence>
<proteinExistence type="predicted"/>